<dbReference type="GO" id="GO:0008194">
    <property type="term" value="F:UDP-glycosyltransferase activity"/>
    <property type="evidence" value="ECO:0007669"/>
    <property type="project" value="InterPro"/>
</dbReference>
<dbReference type="AlphaFoldDB" id="A0AB39QN57"/>
<dbReference type="Pfam" id="PF06722">
    <property type="entry name" value="EryCIII-like_C"/>
    <property type="match status" value="1"/>
</dbReference>
<dbReference type="InterPro" id="IPR035595">
    <property type="entry name" value="UDP_glycos_trans_CS"/>
</dbReference>
<reference evidence="4" key="1">
    <citation type="submission" date="2024-07" db="EMBL/GenBank/DDBJ databases">
        <authorList>
            <person name="Yu S.T."/>
        </authorList>
    </citation>
    <scope>NUCLEOTIDE SEQUENCE</scope>
    <source>
        <strain evidence="4">R39</strain>
    </source>
</reference>
<protein>
    <submittedName>
        <fullName evidence="4">Macrolide family glycosyltransferase</fullName>
    </submittedName>
</protein>
<dbReference type="PANTHER" id="PTHR48050">
    <property type="entry name" value="STEROL 3-BETA-GLUCOSYLTRANSFERASE"/>
    <property type="match status" value="1"/>
</dbReference>
<evidence type="ECO:0000313" key="4">
    <source>
        <dbReference type="EMBL" id="XDQ42394.1"/>
    </source>
</evidence>
<keyword evidence="2" id="KW-0808">Transferase</keyword>
<accession>A0AB39QN57</accession>
<dbReference type="PANTHER" id="PTHR48050:SF13">
    <property type="entry name" value="STEROL 3-BETA-GLUCOSYLTRANSFERASE UGT80A2"/>
    <property type="match status" value="1"/>
</dbReference>
<dbReference type="InterPro" id="IPR006326">
    <property type="entry name" value="UDPGT_MGT-like"/>
</dbReference>
<dbReference type="InterPro" id="IPR002213">
    <property type="entry name" value="UDP_glucos_trans"/>
</dbReference>
<name>A0AB39QN57_9ACTN</name>
<dbReference type="RefSeq" id="WP_369221825.1">
    <property type="nucleotide sequence ID" value="NZ_CP163441.1"/>
</dbReference>
<dbReference type="GO" id="GO:0016758">
    <property type="term" value="F:hexosyltransferase activity"/>
    <property type="evidence" value="ECO:0007669"/>
    <property type="project" value="InterPro"/>
</dbReference>
<comment type="similarity">
    <text evidence="1">Belongs to the UDP-glycosyltransferase family.</text>
</comment>
<gene>
    <name evidence="4" type="ORF">AB5J52_09045</name>
</gene>
<dbReference type="NCBIfam" id="TIGR01426">
    <property type="entry name" value="MGT"/>
    <property type="match status" value="1"/>
</dbReference>
<dbReference type="InterPro" id="IPR050426">
    <property type="entry name" value="Glycosyltransferase_28"/>
</dbReference>
<dbReference type="GO" id="GO:0017000">
    <property type="term" value="P:antibiotic biosynthetic process"/>
    <property type="evidence" value="ECO:0007669"/>
    <property type="project" value="UniProtKB-ARBA"/>
</dbReference>
<dbReference type="FunFam" id="3.40.50.2000:FF:000072">
    <property type="entry name" value="Glycosyl transferase"/>
    <property type="match status" value="1"/>
</dbReference>
<feature type="domain" description="Erythromycin biosynthesis protein CIII-like C-terminal" evidence="3">
    <location>
        <begin position="255"/>
        <end position="376"/>
    </location>
</feature>
<evidence type="ECO:0000256" key="1">
    <source>
        <dbReference type="ARBA" id="ARBA00009995"/>
    </source>
</evidence>
<evidence type="ECO:0000256" key="2">
    <source>
        <dbReference type="ARBA" id="ARBA00022679"/>
    </source>
</evidence>
<dbReference type="PROSITE" id="PS00375">
    <property type="entry name" value="UDPGT"/>
    <property type="match status" value="1"/>
</dbReference>
<evidence type="ECO:0000259" key="3">
    <source>
        <dbReference type="Pfam" id="PF06722"/>
    </source>
</evidence>
<dbReference type="CDD" id="cd03784">
    <property type="entry name" value="GT1_Gtf-like"/>
    <property type="match status" value="1"/>
</dbReference>
<organism evidence="4">
    <name type="scientific">Streptomyces sp. R39</name>
    <dbReference type="NCBI Taxonomy" id="3238631"/>
    <lineage>
        <taxon>Bacteria</taxon>
        <taxon>Bacillati</taxon>
        <taxon>Actinomycetota</taxon>
        <taxon>Actinomycetes</taxon>
        <taxon>Kitasatosporales</taxon>
        <taxon>Streptomycetaceae</taxon>
        <taxon>Streptomyces</taxon>
    </lineage>
</organism>
<dbReference type="InterPro" id="IPR010610">
    <property type="entry name" value="EryCIII-like_C"/>
</dbReference>
<dbReference type="Gene3D" id="3.40.50.2000">
    <property type="entry name" value="Glycogen Phosphorylase B"/>
    <property type="match status" value="2"/>
</dbReference>
<dbReference type="EMBL" id="CP163441">
    <property type="protein sequence ID" value="XDQ42394.1"/>
    <property type="molecule type" value="Genomic_DNA"/>
</dbReference>
<dbReference type="SUPFAM" id="SSF53756">
    <property type="entry name" value="UDP-Glycosyltransferase/glycogen phosphorylase"/>
    <property type="match status" value="1"/>
</dbReference>
<sequence>MRRHIAFIGRDGTGHVNPTLPMVAELVRRGHRVTYAVSESFADAVRGAGARPLLLPNAQFRHGGRSGEQALRRSETDVVAMIADLLLAYTERELPVLREGFAADRPDVICYDANSLAGAVLARLLGVPAVQIRPSFAANDHYTPLQEFVPDPERLTASLQAADARVREYTSAFGVTDTLGTILTRVPGDLALVCVPRPFQYAGDTFDERYVFIGPSAHHRTESGSWTPPPAGTPLLFISLGTLMNENPEFFRLCIDAFGDTERHVAMAVGDRVKLPELGALPDNFEIRPFFPQLDVLEHATGFVTHGGMNSAMEAVLRQVPTVAVPQMPEQRGTARRLEELGLGVTLADQTAPALRHAVLDAERDERIRKNLAGMAEVLQAAGGARAAADAVEKLLLG</sequence>
<proteinExistence type="inferred from homology"/>